<dbReference type="EMBL" id="CAJGYM010000003">
    <property type="protein sequence ID" value="CAD6185999.1"/>
    <property type="molecule type" value="Genomic_DNA"/>
</dbReference>
<comment type="caution">
    <text evidence="1">The sequence shown here is derived from an EMBL/GenBank/DDBJ whole genome shotgun (WGS) entry which is preliminary data.</text>
</comment>
<dbReference type="Proteomes" id="UP000835052">
    <property type="component" value="Unassembled WGS sequence"/>
</dbReference>
<reference evidence="1" key="1">
    <citation type="submission" date="2020-10" db="EMBL/GenBank/DDBJ databases">
        <authorList>
            <person name="Kikuchi T."/>
        </authorList>
    </citation>
    <scope>NUCLEOTIDE SEQUENCE</scope>
    <source>
        <strain evidence="1">NKZ352</strain>
    </source>
</reference>
<gene>
    <name evidence="1" type="ORF">CAUJ_LOCUS1918</name>
</gene>
<keyword evidence="2" id="KW-1185">Reference proteome</keyword>
<name>A0A8S1GRV5_9PELO</name>
<protein>
    <submittedName>
        <fullName evidence="1">Uncharacterized protein</fullName>
    </submittedName>
</protein>
<dbReference type="AlphaFoldDB" id="A0A8S1GRV5"/>
<organism evidence="1 2">
    <name type="scientific">Caenorhabditis auriculariae</name>
    <dbReference type="NCBI Taxonomy" id="2777116"/>
    <lineage>
        <taxon>Eukaryota</taxon>
        <taxon>Metazoa</taxon>
        <taxon>Ecdysozoa</taxon>
        <taxon>Nematoda</taxon>
        <taxon>Chromadorea</taxon>
        <taxon>Rhabditida</taxon>
        <taxon>Rhabditina</taxon>
        <taxon>Rhabditomorpha</taxon>
        <taxon>Rhabditoidea</taxon>
        <taxon>Rhabditidae</taxon>
        <taxon>Peloderinae</taxon>
        <taxon>Caenorhabditis</taxon>
    </lineage>
</organism>
<accession>A0A8S1GRV5</accession>
<evidence type="ECO:0000313" key="1">
    <source>
        <dbReference type="EMBL" id="CAD6185999.1"/>
    </source>
</evidence>
<evidence type="ECO:0000313" key="2">
    <source>
        <dbReference type="Proteomes" id="UP000835052"/>
    </source>
</evidence>
<proteinExistence type="predicted"/>
<sequence length="74" mass="8415">MKPKFKLTTEVSKKKLKVKASASSRRPLSQAEKVEEGIFQKLKLLQAQGDSLEVEAEEDLKLDLNLKSKKEPFK</sequence>